<dbReference type="AlphaFoldDB" id="A0A1S7PBX4"/>
<gene>
    <name evidence="2" type="ORF">AGR7C_Cc140008</name>
</gene>
<organism evidence="2 3">
    <name type="scientific">Agrobacterium deltaense Zutra 3/1</name>
    <dbReference type="NCBI Taxonomy" id="1183427"/>
    <lineage>
        <taxon>Bacteria</taxon>
        <taxon>Pseudomonadati</taxon>
        <taxon>Pseudomonadota</taxon>
        <taxon>Alphaproteobacteria</taxon>
        <taxon>Hyphomicrobiales</taxon>
        <taxon>Rhizobiaceae</taxon>
        <taxon>Rhizobium/Agrobacterium group</taxon>
        <taxon>Agrobacterium</taxon>
    </lineage>
</organism>
<name>A0A1S7PBX4_9HYPH</name>
<dbReference type="EMBL" id="FBWG01000006">
    <property type="protein sequence ID" value="CUX18567.1"/>
    <property type="molecule type" value="Genomic_DNA"/>
</dbReference>
<reference evidence="2 3" key="1">
    <citation type="submission" date="2016-01" db="EMBL/GenBank/DDBJ databases">
        <authorList>
            <person name="Oliw E.H."/>
        </authorList>
    </citation>
    <scope>NUCLEOTIDE SEQUENCE [LARGE SCALE GENOMIC DNA]</scope>
    <source>
        <strain evidence="2 3">Zutra 3-1</strain>
    </source>
</reference>
<protein>
    <submittedName>
        <fullName evidence="2">Uncharacterized protein</fullName>
    </submittedName>
</protein>
<proteinExistence type="predicted"/>
<evidence type="ECO:0000313" key="3">
    <source>
        <dbReference type="Proteomes" id="UP000191987"/>
    </source>
</evidence>
<feature type="region of interest" description="Disordered" evidence="1">
    <location>
        <begin position="44"/>
        <end position="121"/>
    </location>
</feature>
<sequence>MRGRIKGKFGLVQRGNEISSIFVTKKFQSRWKSLEIRGFTDFSFYSSAPESPADKDEDAGTDEAGDEITEPTHQNDSKHRKDGVGDDRADDSKKDVHENTHIAFHELFGEPPGDTTDDDGCDPANASRFHDFLPCCCIIKGDDSRGEKQGKLLKTSLYAGGFPRGRR</sequence>
<evidence type="ECO:0000256" key="1">
    <source>
        <dbReference type="SAM" id="MobiDB-lite"/>
    </source>
</evidence>
<feature type="compositionally biased region" description="Acidic residues" evidence="1">
    <location>
        <begin position="55"/>
        <end position="69"/>
    </location>
</feature>
<evidence type="ECO:0000313" key="2">
    <source>
        <dbReference type="EMBL" id="CUX18567.1"/>
    </source>
</evidence>
<dbReference type="Proteomes" id="UP000191987">
    <property type="component" value="Unassembled WGS sequence"/>
</dbReference>
<feature type="compositionally biased region" description="Basic and acidic residues" evidence="1">
    <location>
        <begin position="73"/>
        <end position="108"/>
    </location>
</feature>
<accession>A0A1S7PBX4</accession>